<dbReference type="InterPro" id="IPR036691">
    <property type="entry name" value="Endo/exonu/phosph_ase_sf"/>
</dbReference>
<reference evidence="2 3" key="2">
    <citation type="submission" date="2018-11" db="EMBL/GenBank/DDBJ databases">
        <authorList>
            <consortium name="Pathogen Informatics"/>
        </authorList>
    </citation>
    <scope>NUCLEOTIDE SEQUENCE [LARGE SCALE GENOMIC DNA]</scope>
    <source>
        <strain evidence="2 3">NST_G2</strain>
    </source>
</reference>
<accession>A0A183SN94</accession>
<dbReference type="InterPro" id="IPR043128">
    <property type="entry name" value="Rev_trsase/Diguanyl_cyclase"/>
</dbReference>
<dbReference type="EMBL" id="UYSU01033362">
    <property type="protein sequence ID" value="VDL92077.1"/>
    <property type="molecule type" value="Genomic_DNA"/>
</dbReference>
<dbReference type="PANTHER" id="PTHR37984:SF5">
    <property type="entry name" value="PROTEIN NYNRIN-LIKE"/>
    <property type="match status" value="1"/>
</dbReference>
<dbReference type="Gene3D" id="3.30.70.270">
    <property type="match status" value="1"/>
</dbReference>
<evidence type="ECO:0000256" key="1">
    <source>
        <dbReference type="SAM" id="MobiDB-lite"/>
    </source>
</evidence>
<evidence type="ECO:0000313" key="2">
    <source>
        <dbReference type="EMBL" id="VDL92077.1"/>
    </source>
</evidence>
<dbReference type="PANTHER" id="PTHR37984">
    <property type="entry name" value="PROTEIN CBG26694"/>
    <property type="match status" value="1"/>
</dbReference>
<feature type="compositionally biased region" description="Low complexity" evidence="1">
    <location>
        <begin position="619"/>
        <end position="628"/>
    </location>
</feature>
<dbReference type="Proteomes" id="UP000275846">
    <property type="component" value="Unassembled WGS sequence"/>
</dbReference>
<evidence type="ECO:0000313" key="3">
    <source>
        <dbReference type="Proteomes" id="UP000275846"/>
    </source>
</evidence>
<dbReference type="STRING" id="70667.A0A183SN94"/>
<organism evidence="4">
    <name type="scientific">Schistocephalus solidus</name>
    <name type="common">Tapeworm</name>
    <dbReference type="NCBI Taxonomy" id="70667"/>
    <lineage>
        <taxon>Eukaryota</taxon>
        <taxon>Metazoa</taxon>
        <taxon>Spiralia</taxon>
        <taxon>Lophotrochozoa</taxon>
        <taxon>Platyhelminthes</taxon>
        <taxon>Cestoda</taxon>
        <taxon>Eucestoda</taxon>
        <taxon>Diphyllobothriidea</taxon>
        <taxon>Diphyllobothriidae</taxon>
        <taxon>Schistocephalus</taxon>
    </lineage>
</organism>
<sequence length="665" mass="75171">MSEEQLMSILQQQQANFEAARLKLMKSMRQQFNLHFPDPVSSGKQSKSADAVAACITEFIYDPDSGVTFDAWFKRWETIFHVEFAKADDAGSIVNPECEKCMLRTMTKDEFKCLIFVCALQSPRDAEIRTRLLNKIEQDPDSTLQALTAECQWLKNLKHDSTMVEQPSSSLVITSKHVCQKCHKRGTKEGHHPAGQRSEFKVCNRKMRRPKWPSSHGPKSHSILVTFKTEFVNINGKPVGLQLDTASDIKLISKRTSHMIGRPPMITSNKKALVQSSCPSPVKSNQLAAKLMSTLQEKFTTVFQDGFDCCTKMKVILRLQRNAKPVLRPKRPAPYTALTVVDQELERLQQVGVLHRGLFQFTRLSFGVRTAPAIFQQTMDNILTGTEGATAHLDDILVTGSNPDETARVSLRTLAAWNVRSLVDHPTSNQRKMTLVARVLARYKVDIAALSEQGQLDEVDAGYTFFGSGRPKAERRDAVVAFSIRTDIVGRLTCLPQDINDRLISLHLPLRGYKLLRTPNDVDMLIVLSDFEAGIGTESATWRRVLGPHGLAGFSDNGFLLLRTCTEYRLILTNTFSHLPMWQKVTWVHPVRGADTFWTMSSSEGDINRTRWRQRRSQQRTGQPGSQPAIHRNDTSVENCWCQLRDTVQSTALDILDRARRQRHD</sequence>
<gene>
    <name evidence="2" type="ORF">SSLN_LOCUS5692</name>
</gene>
<proteinExistence type="predicted"/>
<reference evidence="4" key="1">
    <citation type="submission" date="2016-06" db="UniProtKB">
        <authorList>
            <consortium name="WormBaseParasite"/>
        </authorList>
    </citation>
    <scope>IDENTIFICATION</scope>
</reference>
<keyword evidence="3" id="KW-1185">Reference proteome</keyword>
<dbReference type="InterPro" id="IPR050951">
    <property type="entry name" value="Retrovirus_Pol_polyprotein"/>
</dbReference>
<dbReference type="WBParaSite" id="SSLN_0000587501-mRNA-1">
    <property type="protein sequence ID" value="SSLN_0000587501-mRNA-1"/>
    <property type="gene ID" value="SSLN_0000587501"/>
</dbReference>
<dbReference type="AlphaFoldDB" id="A0A183SN94"/>
<dbReference type="SUPFAM" id="SSF56219">
    <property type="entry name" value="DNase I-like"/>
    <property type="match status" value="1"/>
</dbReference>
<evidence type="ECO:0000313" key="4">
    <source>
        <dbReference type="WBParaSite" id="SSLN_0000587501-mRNA-1"/>
    </source>
</evidence>
<name>A0A183SN94_SCHSO</name>
<dbReference type="SUPFAM" id="SSF56672">
    <property type="entry name" value="DNA/RNA polymerases"/>
    <property type="match status" value="1"/>
</dbReference>
<dbReference type="InterPro" id="IPR043502">
    <property type="entry name" value="DNA/RNA_pol_sf"/>
</dbReference>
<protein>
    <submittedName>
        <fullName evidence="4">Reverse transcriptase domain-containing protein</fullName>
    </submittedName>
</protein>
<feature type="region of interest" description="Disordered" evidence="1">
    <location>
        <begin position="609"/>
        <end position="632"/>
    </location>
</feature>
<dbReference type="OrthoDB" id="10030815at2759"/>